<dbReference type="Proteomes" id="UP000615446">
    <property type="component" value="Unassembled WGS sequence"/>
</dbReference>
<protein>
    <submittedName>
        <fullName evidence="1">Uncharacterized protein</fullName>
    </submittedName>
</protein>
<evidence type="ECO:0000313" key="1">
    <source>
        <dbReference type="EMBL" id="GES79372.1"/>
    </source>
</evidence>
<proteinExistence type="predicted"/>
<accession>A0A8H3QHL6</accession>
<comment type="caution">
    <text evidence="1">The sequence shown here is derived from an EMBL/GenBank/DDBJ whole genome shotgun (WGS) entry which is preliminary data.</text>
</comment>
<organism evidence="1 2">
    <name type="scientific">Rhizophagus clarus</name>
    <dbReference type="NCBI Taxonomy" id="94130"/>
    <lineage>
        <taxon>Eukaryota</taxon>
        <taxon>Fungi</taxon>
        <taxon>Fungi incertae sedis</taxon>
        <taxon>Mucoromycota</taxon>
        <taxon>Glomeromycotina</taxon>
        <taxon>Glomeromycetes</taxon>
        <taxon>Glomerales</taxon>
        <taxon>Glomeraceae</taxon>
        <taxon>Rhizophagus</taxon>
    </lineage>
</organism>
<evidence type="ECO:0000313" key="2">
    <source>
        <dbReference type="Proteomes" id="UP000615446"/>
    </source>
</evidence>
<gene>
    <name evidence="1" type="ORF">RCL2_000667600</name>
</gene>
<sequence length="193" mass="23488">MKWYHIWENKCRKHIEDFHENGKQNKNDEACHLCYKIEESDVLQRFKAFWKILTKAEESIIGYNRKTIILLKTIIEYWEETRKKGNRILDKKLIKKVLHILRYRECPRYRERSLIGMMSIILDECVINKKMDEDDGEKAIKEMEKSDDEEESDNLTEKEHKDIEEIMSKIENEKIDEEDVKRLLNYILLDTIY</sequence>
<dbReference type="OrthoDB" id="10674539at2759"/>
<name>A0A8H3QHL6_9GLOM</name>
<reference evidence="1" key="1">
    <citation type="submission" date="2019-10" db="EMBL/GenBank/DDBJ databases">
        <title>Conservation and host-specific expression of non-tandemly repeated heterogenous ribosome RNA gene in arbuscular mycorrhizal fungi.</title>
        <authorList>
            <person name="Maeda T."/>
            <person name="Kobayashi Y."/>
            <person name="Nakagawa T."/>
            <person name="Ezawa T."/>
            <person name="Yamaguchi K."/>
            <person name="Bino T."/>
            <person name="Nishimoto Y."/>
            <person name="Shigenobu S."/>
            <person name="Kawaguchi M."/>
        </authorList>
    </citation>
    <scope>NUCLEOTIDE SEQUENCE</scope>
    <source>
        <strain evidence="1">HR1</strain>
    </source>
</reference>
<dbReference type="EMBL" id="BLAL01000043">
    <property type="protein sequence ID" value="GES79372.1"/>
    <property type="molecule type" value="Genomic_DNA"/>
</dbReference>
<dbReference type="AlphaFoldDB" id="A0A8H3QHL6"/>